<protein>
    <submittedName>
        <fullName evidence="1">Uncharacterized protein</fullName>
    </submittedName>
</protein>
<evidence type="ECO:0000313" key="2">
    <source>
        <dbReference type="Proteomes" id="UP000037931"/>
    </source>
</evidence>
<dbReference type="OrthoDB" id="9918945at2"/>
<dbReference type="STRING" id="50340.PF66_06208"/>
<evidence type="ECO:0000313" key="1">
    <source>
        <dbReference type="EMBL" id="KPA87298.1"/>
    </source>
</evidence>
<comment type="caution">
    <text evidence="1">The sequence shown here is derived from an EMBL/GenBank/DDBJ whole genome shotgun (WGS) entry which is preliminary data.</text>
</comment>
<dbReference type="EMBL" id="JSYZ01000034">
    <property type="protein sequence ID" value="KPA87298.1"/>
    <property type="molecule type" value="Genomic_DNA"/>
</dbReference>
<sequence>MAERIFLPIEDESDDLIMRLTDAEARALYSLLSTLTLKEMMEKGLTEEQAGHVCRIIHVTY</sequence>
<proteinExistence type="predicted"/>
<dbReference type="RefSeq" id="WP_054064730.1">
    <property type="nucleotide sequence ID" value="NZ_JSYZ01000034.1"/>
</dbReference>
<dbReference type="Proteomes" id="UP000037931">
    <property type="component" value="Unassembled WGS sequence"/>
</dbReference>
<dbReference type="PATRIC" id="fig|50340.43.peg.4441"/>
<name>A0A0M9GC50_9PSED</name>
<reference evidence="1 2" key="1">
    <citation type="journal article" date="2015" name="PLoS ONE">
        <title>Rice-Infecting Pseudomonas Genomes Are Highly Accessorized and Harbor Multiple Putative Virulence Mechanisms to Cause Sheath Brown Rot.</title>
        <authorList>
            <person name="Quibod I.L."/>
            <person name="Grande G."/>
            <person name="Oreiro E.G."/>
            <person name="Borja F.N."/>
            <person name="Dossa G.S."/>
            <person name="Mauleon R."/>
            <person name="Cruz C.V."/>
            <person name="Oliva R."/>
        </authorList>
    </citation>
    <scope>NUCLEOTIDE SEQUENCE [LARGE SCALE GENOMIC DNA]</scope>
    <source>
        <strain evidence="1 2">IRRI 6609</strain>
    </source>
</reference>
<gene>
    <name evidence="1" type="ORF">PF66_06208</name>
</gene>
<organism evidence="1 2">
    <name type="scientific">Pseudomonas asplenii</name>
    <dbReference type="NCBI Taxonomy" id="53407"/>
    <lineage>
        <taxon>Bacteria</taxon>
        <taxon>Pseudomonadati</taxon>
        <taxon>Pseudomonadota</taxon>
        <taxon>Gammaproteobacteria</taxon>
        <taxon>Pseudomonadales</taxon>
        <taxon>Pseudomonadaceae</taxon>
        <taxon>Pseudomonas</taxon>
    </lineage>
</organism>
<keyword evidence="2" id="KW-1185">Reference proteome</keyword>
<accession>A0A0M9GC50</accession>
<dbReference type="AlphaFoldDB" id="A0A0M9GC50"/>